<dbReference type="PANTHER" id="PTHR35580">
    <property type="entry name" value="CELL SURFACE GLYCOPROTEIN (S-LAYER PROTEIN)-LIKE PROTEIN"/>
    <property type="match status" value="1"/>
</dbReference>
<reference evidence="1 2" key="1">
    <citation type="submission" date="2019-03" db="EMBL/GenBank/DDBJ databases">
        <title>Genome sequence of Sphingomonas sp. 17J27-24.</title>
        <authorList>
            <person name="Kim M."/>
            <person name="Maeng S."/>
            <person name="Sathiyaraj S."/>
        </authorList>
    </citation>
    <scope>NUCLEOTIDE SEQUENCE [LARGE SCALE GENOMIC DNA]</scope>
    <source>
        <strain evidence="1 2">17J27-24</strain>
    </source>
</reference>
<evidence type="ECO:0000313" key="2">
    <source>
        <dbReference type="Proteomes" id="UP000298213"/>
    </source>
</evidence>
<dbReference type="PANTHER" id="PTHR35580:SF1">
    <property type="entry name" value="PHYTASE-LIKE DOMAIN-CONTAINING PROTEIN"/>
    <property type="match status" value="1"/>
</dbReference>
<evidence type="ECO:0000313" key="1">
    <source>
        <dbReference type="EMBL" id="TFI59628.1"/>
    </source>
</evidence>
<dbReference type="Proteomes" id="UP000298213">
    <property type="component" value="Unassembled WGS sequence"/>
</dbReference>
<dbReference type="InterPro" id="IPR052918">
    <property type="entry name" value="Motility_Chemotaxis_Reg"/>
</dbReference>
<dbReference type="OrthoDB" id="7196243at2"/>
<name>A0A4Y8ZUB2_9SPHN</name>
<protein>
    <recommendedName>
        <fullName evidence="3">Regulatory protein FlaEY</fullName>
    </recommendedName>
</protein>
<organism evidence="1 2">
    <name type="scientific">Sphingomonas parva</name>
    <dbReference type="NCBI Taxonomy" id="2555898"/>
    <lineage>
        <taxon>Bacteria</taxon>
        <taxon>Pseudomonadati</taxon>
        <taxon>Pseudomonadota</taxon>
        <taxon>Alphaproteobacteria</taxon>
        <taxon>Sphingomonadales</taxon>
        <taxon>Sphingomonadaceae</taxon>
        <taxon>Sphingomonas</taxon>
    </lineage>
</organism>
<proteinExistence type="predicted"/>
<sequence length="903" mass="91880">MALNFSNGLIGLSVLSGNTSVFGLMSSGIAFESAAVRRAKAQFTTPAAVAPWQEKPSRLPISSQVTAIRNMATIIDKPTLKESRLPEDVQTTFLAYKALDRLRILAEAGAAKGATDASRDLLQIAFSKGLEDLQGFLAEAPSKEVKLAFGEMARRAESVKLAATASTGTAGTGLVAARTDAIPGITGSETLEIKLTKYGVTDTVTVNLASTPQPPTLDSVTQALNAAIATVPMRRTDGTIATDANGDPIPKYNAKFLVEKSGDKWRMALSAPSFEQVALDQVGAPDALMVATGHTALDAPSATRILRFDDPAGAITQKTGGTIAAVDTDATELAKAASTTPDKVATVYGNTVARAITTDAQGNSYVVGTAAGDLGDNRLSGSEDLFLTKVDSEGKLLWQRTLGAATEAQGAAVTVAANGDVVVAGTVAGPFGGTTGTDSDMVVMKFNASGDETFATTVRSFGDQEATSVAVRADGSIFVGGKSSTGGGDAFVARLSSTGALQERRTIDSGGTDGVTALAFGAGGELLALTRESGIAKVRKLDSTALATDLGAISLGSADARALAVSATGEIAVGGATNAALTGTQVNAVGGSRDGFVARIDAGLTGASISYVATGALDEIDSITFMGGDIYAGGRTTGSLDGQARRGPTDGFVARIDSASGAIETVRQFGYATLRTEPVRVSAATGGAGIVGALGFHRGTLNPVSSATLVASTGLRAGDEFSFKVDGGTEKKITILATDTLVTLSDRIRKLAGTNVTVTNPISGDGKLLRIEAKAGHSIGLIAGPEGKDALARLGIEPGLLAASVIPDEKAPKVKPGGNFSLLLSDALKLTSSTDAGHALTRIKSAISMTQSAFRSLYWSDAKAAMVDGATSGSGGTPYQQKQLAMYQDALARLSGPNTYTGL</sequence>
<keyword evidence="2" id="KW-1185">Reference proteome</keyword>
<dbReference type="RefSeq" id="WP_135083939.1">
    <property type="nucleotide sequence ID" value="NZ_SPDV01000005.1"/>
</dbReference>
<comment type="caution">
    <text evidence="1">The sequence shown here is derived from an EMBL/GenBank/DDBJ whole genome shotgun (WGS) entry which is preliminary data.</text>
</comment>
<accession>A0A4Y8ZUB2</accession>
<gene>
    <name evidence="1" type="ORF">E2493_03930</name>
</gene>
<dbReference type="SUPFAM" id="SSF63829">
    <property type="entry name" value="Calcium-dependent phosphotriesterase"/>
    <property type="match status" value="1"/>
</dbReference>
<dbReference type="EMBL" id="SPDV01000005">
    <property type="protein sequence ID" value="TFI59628.1"/>
    <property type="molecule type" value="Genomic_DNA"/>
</dbReference>
<evidence type="ECO:0008006" key="3">
    <source>
        <dbReference type="Google" id="ProtNLM"/>
    </source>
</evidence>
<dbReference type="AlphaFoldDB" id="A0A4Y8ZUB2"/>